<sequence>FVIILVVLKVGASASPDSDRINDFHEALKRSDSTGAGYLASQIPGEYLNCRYKIKLDKELGGDWNGLADSEFEYRSTALNLAIIYKNEEVAIHLLGRDANIFVVDDYGNTPLHLAVDFSLVLTFKEIMDILGNSDISDEEKKKFIDKKNIFGKAPLLMADSFTSREVLTILLREGANPMITDNEGNTALHLVTEMRIDST</sequence>
<keyword evidence="1" id="KW-0677">Repeat</keyword>
<organism evidence="4">
    <name type="scientific">Spongospora subterranea</name>
    <dbReference type="NCBI Taxonomy" id="70186"/>
    <lineage>
        <taxon>Eukaryota</taxon>
        <taxon>Sar</taxon>
        <taxon>Rhizaria</taxon>
        <taxon>Endomyxa</taxon>
        <taxon>Phytomyxea</taxon>
        <taxon>Plasmodiophorida</taxon>
        <taxon>Plasmodiophoridae</taxon>
        <taxon>Spongospora</taxon>
    </lineage>
</organism>
<evidence type="ECO:0000256" key="3">
    <source>
        <dbReference type="PROSITE-ProRule" id="PRU00023"/>
    </source>
</evidence>
<dbReference type="Gene3D" id="1.25.40.20">
    <property type="entry name" value="Ankyrin repeat-containing domain"/>
    <property type="match status" value="1"/>
</dbReference>
<dbReference type="EMBL" id="HACM01008382">
    <property type="protein sequence ID" value="CRZ08824.1"/>
    <property type="molecule type" value="Transcribed_RNA"/>
</dbReference>
<name>A0A0H5RJF5_9EUKA</name>
<evidence type="ECO:0000313" key="4">
    <source>
        <dbReference type="EMBL" id="CRZ08824.1"/>
    </source>
</evidence>
<dbReference type="PANTHER" id="PTHR46680:SF3">
    <property type="entry name" value="NF-KAPPA-B INHIBITOR CACTUS"/>
    <property type="match status" value="1"/>
</dbReference>
<protein>
    <submittedName>
        <fullName evidence="4">Uncharacterized protein</fullName>
    </submittedName>
</protein>
<dbReference type="InterPro" id="IPR051070">
    <property type="entry name" value="NF-kappa-B_inhibitor"/>
</dbReference>
<dbReference type="PANTHER" id="PTHR46680">
    <property type="entry name" value="NF-KAPPA-B INHIBITOR ALPHA"/>
    <property type="match status" value="1"/>
</dbReference>
<dbReference type="GO" id="GO:0071356">
    <property type="term" value="P:cellular response to tumor necrosis factor"/>
    <property type="evidence" value="ECO:0007669"/>
    <property type="project" value="TreeGrafter"/>
</dbReference>
<dbReference type="SUPFAM" id="SSF48403">
    <property type="entry name" value="Ankyrin repeat"/>
    <property type="match status" value="1"/>
</dbReference>
<dbReference type="SMART" id="SM00248">
    <property type="entry name" value="ANK"/>
    <property type="match status" value="3"/>
</dbReference>
<keyword evidence="2 3" id="KW-0040">ANK repeat</keyword>
<accession>A0A0H5RJF5</accession>
<proteinExistence type="predicted"/>
<dbReference type="Pfam" id="PF13857">
    <property type="entry name" value="Ank_5"/>
    <property type="match status" value="1"/>
</dbReference>
<dbReference type="InterPro" id="IPR036770">
    <property type="entry name" value="Ankyrin_rpt-contain_sf"/>
</dbReference>
<feature type="repeat" description="ANK" evidence="3">
    <location>
        <begin position="151"/>
        <end position="183"/>
    </location>
</feature>
<dbReference type="GO" id="GO:0005829">
    <property type="term" value="C:cytosol"/>
    <property type="evidence" value="ECO:0007669"/>
    <property type="project" value="TreeGrafter"/>
</dbReference>
<dbReference type="GO" id="GO:0051059">
    <property type="term" value="F:NF-kappaB binding"/>
    <property type="evidence" value="ECO:0007669"/>
    <property type="project" value="TreeGrafter"/>
</dbReference>
<dbReference type="AlphaFoldDB" id="A0A0H5RJF5"/>
<feature type="non-terminal residue" evidence="4">
    <location>
        <position position="1"/>
    </location>
</feature>
<reference evidence="4" key="1">
    <citation type="submission" date="2015-04" db="EMBL/GenBank/DDBJ databases">
        <title>The genome sequence of the plant pathogenic Rhizarian Plasmodiophora brassicae reveals insights in its biotrophic life cycle and the origin of chitin synthesis.</title>
        <authorList>
            <person name="Schwelm A."/>
            <person name="Fogelqvist J."/>
            <person name="Knaust A."/>
            <person name="Julke S."/>
            <person name="Lilja T."/>
            <person name="Dhandapani V."/>
            <person name="Bonilla-Rosso G."/>
            <person name="Karlsson M."/>
            <person name="Shevchenko A."/>
            <person name="Choi S.R."/>
            <person name="Kim H.G."/>
            <person name="Park J.Y."/>
            <person name="Lim Y.P."/>
            <person name="Ludwig-Muller J."/>
            <person name="Dixelius C."/>
        </authorList>
    </citation>
    <scope>NUCLEOTIDE SEQUENCE</scope>
    <source>
        <tissue evidence="4">Potato root galls</tissue>
    </source>
</reference>
<dbReference type="PROSITE" id="PS50088">
    <property type="entry name" value="ANK_REPEAT"/>
    <property type="match status" value="1"/>
</dbReference>
<evidence type="ECO:0000256" key="2">
    <source>
        <dbReference type="ARBA" id="ARBA00023043"/>
    </source>
</evidence>
<evidence type="ECO:0000256" key="1">
    <source>
        <dbReference type="ARBA" id="ARBA00022737"/>
    </source>
</evidence>
<dbReference type="InterPro" id="IPR002110">
    <property type="entry name" value="Ankyrin_rpt"/>
</dbReference>